<evidence type="ECO:0000313" key="2">
    <source>
        <dbReference type="EMBL" id="MDE5412583.1"/>
    </source>
</evidence>
<gene>
    <name evidence="2" type="ORF">N7Z68_04235</name>
</gene>
<dbReference type="Proteomes" id="UP001148125">
    <property type="component" value="Unassembled WGS sequence"/>
</dbReference>
<reference evidence="2" key="1">
    <citation type="submission" date="2024-05" db="EMBL/GenBank/DDBJ databases">
        <title>Alkalihalobacillus sp. strain MEB203 novel alkaliphilic bacterium from Lonar Lake, India.</title>
        <authorList>
            <person name="Joshi A."/>
            <person name="Thite S."/>
            <person name="Mengade P."/>
        </authorList>
    </citation>
    <scope>NUCLEOTIDE SEQUENCE</scope>
    <source>
        <strain evidence="2">MEB 203</strain>
    </source>
</reference>
<protein>
    <submittedName>
        <fullName evidence="2">Competence protein</fullName>
    </submittedName>
</protein>
<accession>A0ABT5VAV4</accession>
<comment type="caution">
    <text evidence="2">The sequence shown here is derived from an EMBL/GenBank/DDBJ whole genome shotgun (WGS) entry which is preliminary data.</text>
</comment>
<evidence type="ECO:0000313" key="3">
    <source>
        <dbReference type="Proteomes" id="UP001148125"/>
    </source>
</evidence>
<name>A0ABT5VAV4_9BACI</name>
<feature type="region of interest" description="Disordered" evidence="1">
    <location>
        <begin position="1"/>
        <end position="47"/>
    </location>
</feature>
<sequence length="47" mass="5458">MSKRSRSKREIQQGKDAVQPNNERYNNVTTMAEAEKTNRNTGRDCDE</sequence>
<feature type="compositionally biased region" description="Polar residues" evidence="1">
    <location>
        <begin position="19"/>
        <end position="30"/>
    </location>
</feature>
<organism evidence="2 3">
    <name type="scientific">Alkalihalobacterium chitinilyticum</name>
    <dbReference type="NCBI Taxonomy" id="2980103"/>
    <lineage>
        <taxon>Bacteria</taxon>
        <taxon>Bacillati</taxon>
        <taxon>Bacillota</taxon>
        <taxon>Bacilli</taxon>
        <taxon>Bacillales</taxon>
        <taxon>Bacillaceae</taxon>
        <taxon>Alkalihalobacterium</taxon>
    </lineage>
</organism>
<evidence type="ECO:0000256" key="1">
    <source>
        <dbReference type="SAM" id="MobiDB-lite"/>
    </source>
</evidence>
<dbReference type="RefSeq" id="WP_275117213.1">
    <property type="nucleotide sequence ID" value="NZ_JAOTPO010000002.1"/>
</dbReference>
<proteinExistence type="predicted"/>
<feature type="compositionally biased region" description="Basic and acidic residues" evidence="1">
    <location>
        <begin position="33"/>
        <end position="47"/>
    </location>
</feature>
<dbReference type="EMBL" id="JAOTPO010000002">
    <property type="protein sequence ID" value="MDE5412583.1"/>
    <property type="molecule type" value="Genomic_DNA"/>
</dbReference>
<keyword evidence="3" id="KW-1185">Reference proteome</keyword>